<reference evidence="1" key="1">
    <citation type="submission" date="2018-10" db="EMBL/GenBank/DDBJ databases">
        <title>Acidithiobacillus sulfuriphilus sp. nov.: an extremely acidophilic sulfur-oxidizing chemolithotroph isolated from a neutral pH environment.</title>
        <authorList>
            <person name="Falagan C."/>
            <person name="Moya-Beltran A."/>
            <person name="Quatrini R."/>
            <person name="Johnson D.B."/>
        </authorList>
    </citation>
    <scope>NUCLEOTIDE SEQUENCE [LARGE SCALE GENOMIC DNA]</scope>
    <source>
        <strain evidence="1">CJ-2</strain>
    </source>
</reference>
<sequence length="517" mass="57255">MNLTYDPWIPVRRADGSRETIAPWQITEGIAINPIIAVASPRPDFDGALTQFLIGLLQTTCAPPDVFTWRKWRREAPTPDELRGRFAAVAHAFDLEGKMAFMQDYSPAELTNELEIAALLVDAPGENTLEQNKDHFIKRNGVARLCPACVATALFGLQTNAPSGGKGYRTGLRGGGPLTTLVLGKTLWETCWLNILDTAHYLGGEGGKDGEADRFPWLAPTRISEAKPPAGITTPVDVHPDQQFWAMPRRIRLLAEDLPAQALCDLCGTASTKVYRHFVTHNYGVNYQGFEHPLSPHYVKEARPNPIHPQPGGIGYRHWLGVIENSADGTRRPAKVVERFRAQSQEDGRLWAFGFDMDNMKARCWYDATMPLLTVPEGMDSIFKALVEHLIQGADWVADVLRGRVKDALLGGADARGDLSFVQAHFWAVTEVTFYEHAERLRAGLSVPQAEVPVIESWRTVLRTAALSLFDHYVQAGDFDAVDPRRLATARNDLAKALASKKLRELLGLPQPTRNAA</sequence>
<dbReference type="InterPro" id="IPR013381">
    <property type="entry name" value="CRISPR-assoc_prot_Cse1"/>
</dbReference>
<name>A0A3M8QWF1_9PROT</name>
<dbReference type="CDD" id="cd09729">
    <property type="entry name" value="Cse1_I-E"/>
    <property type="match status" value="1"/>
</dbReference>
<proteinExistence type="predicted"/>
<gene>
    <name evidence="1" type="primary">casA</name>
    <name evidence="1" type="ORF">EC580_11685</name>
</gene>
<dbReference type="Pfam" id="PF09481">
    <property type="entry name" value="CRISPR_Cse1"/>
    <property type="match status" value="1"/>
</dbReference>
<dbReference type="NCBIfam" id="TIGR02547">
    <property type="entry name" value="casA_cse1"/>
    <property type="match status" value="1"/>
</dbReference>
<protein>
    <submittedName>
        <fullName evidence="1">Type I-E CRISPR-associated protein Cse1/CasA</fullName>
    </submittedName>
</protein>
<dbReference type="OrthoDB" id="5392377at2"/>
<accession>A0A3M8QWF1</accession>
<comment type="caution">
    <text evidence="1">The sequence shown here is derived from an EMBL/GenBank/DDBJ whole genome shotgun (WGS) entry which is preliminary data.</text>
</comment>
<evidence type="ECO:0000313" key="1">
    <source>
        <dbReference type="EMBL" id="RNF59324.1"/>
    </source>
</evidence>
<dbReference type="AlphaFoldDB" id="A0A3M8QWF1"/>
<dbReference type="RefSeq" id="WP_123105248.1">
    <property type="nucleotide sequence ID" value="NZ_CP127527.1"/>
</dbReference>
<dbReference type="EMBL" id="RIZI01000187">
    <property type="protein sequence ID" value="RNF59324.1"/>
    <property type="molecule type" value="Genomic_DNA"/>
</dbReference>
<organism evidence="1">
    <name type="scientific">Acidithiobacillus sulfuriphilus</name>
    <dbReference type="NCBI Taxonomy" id="1867749"/>
    <lineage>
        <taxon>Bacteria</taxon>
        <taxon>Pseudomonadati</taxon>
        <taxon>Pseudomonadota</taxon>
        <taxon>Acidithiobacillia</taxon>
        <taxon>Acidithiobacillales</taxon>
        <taxon>Acidithiobacillaceae</taxon>
        <taxon>Acidithiobacillus</taxon>
    </lineage>
</organism>